<dbReference type="AlphaFoldDB" id="A0A9P4H5M5"/>
<sequence length="249" mass="26064">MDFAGHVIAITGAASGIGLSTAHLLASRSATLALADVNSSALEKAEKELKQEYPNVQVLAYVLDIRHEIEVAKWIETIIGVYGRLDGGVNMAGVIGKSIGISDISAINIDEWDFIMSHQLRHMGTGGSIVNASSVAGVIGMPKNAAYTASKHGVIGLTRSAAKEVGDRGIRVNAICPGFIDTPMQHQSTKVAVGAGVDDEARKQKRIKSVALQRGGRAEEVAELIVFLLGNGSSFITGNAVSVDGGWNC</sequence>
<reference evidence="4" key="1">
    <citation type="journal article" date="2020" name="Stud. Mycol.">
        <title>101 Dothideomycetes genomes: a test case for predicting lifestyles and emergence of pathogens.</title>
        <authorList>
            <person name="Haridas S."/>
            <person name="Albert R."/>
            <person name="Binder M."/>
            <person name="Bloem J."/>
            <person name="Labutti K."/>
            <person name="Salamov A."/>
            <person name="Andreopoulos B."/>
            <person name="Baker S."/>
            <person name="Barry K."/>
            <person name="Bills G."/>
            <person name="Bluhm B."/>
            <person name="Cannon C."/>
            <person name="Castanera R."/>
            <person name="Culley D."/>
            <person name="Daum C."/>
            <person name="Ezra D."/>
            <person name="Gonzalez J."/>
            <person name="Henrissat B."/>
            <person name="Kuo A."/>
            <person name="Liang C."/>
            <person name="Lipzen A."/>
            <person name="Lutzoni F."/>
            <person name="Magnuson J."/>
            <person name="Mondo S."/>
            <person name="Nolan M."/>
            <person name="Ohm R."/>
            <person name="Pangilinan J."/>
            <person name="Park H.-J."/>
            <person name="Ramirez L."/>
            <person name="Alfaro M."/>
            <person name="Sun H."/>
            <person name="Tritt A."/>
            <person name="Yoshinaga Y."/>
            <person name="Zwiers L.-H."/>
            <person name="Turgeon B."/>
            <person name="Goodwin S."/>
            <person name="Spatafora J."/>
            <person name="Crous P."/>
            <person name="Grigoriev I."/>
        </authorList>
    </citation>
    <scope>NUCLEOTIDE SEQUENCE</scope>
    <source>
        <strain evidence="4">CBS 110217</strain>
    </source>
</reference>
<dbReference type="PANTHER" id="PTHR24321:SF8">
    <property type="entry name" value="ESTRADIOL 17-BETA-DEHYDROGENASE 8-RELATED"/>
    <property type="match status" value="1"/>
</dbReference>
<keyword evidence="3" id="KW-0560">Oxidoreductase</keyword>
<dbReference type="EMBL" id="ML978210">
    <property type="protein sequence ID" value="KAF2028628.1"/>
    <property type="molecule type" value="Genomic_DNA"/>
</dbReference>
<dbReference type="SUPFAM" id="SSF51735">
    <property type="entry name" value="NAD(P)-binding Rossmann-fold domains"/>
    <property type="match status" value="1"/>
</dbReference>
<accession>A0A9P4H5M5</accession>
<proteinExistence type="inferred from homology"/>
<dbReference type="PRINTS" id="PR00080">
    <property type="entry name" value="SDRFAMILY"/>
</dbReference>
<dbReference type="PANTHER" id="PTHR24321">
    <property type="entry name" value="DEHYDROGENASES, SHORT CHAIN"/>
    <property type="match status" value="1"/>
</dbReference>
<dbReference type="PROSITE" id="PS00061">
    <property type="entry name" value="ADH_SHORT"/>
    <property type="match status" value="1"/>
</dbReference>
<dbReference type="InterPro" id="IPR020904">
    <property type="entry name" value="Sc_DH/Rdtase_CS"/>
</dbReference>
<keyword evidence="5" id="KW-1185">Reference proteome</keyword>
<dbReference type="Gene3D" id="3.40.50.720">
    <property type="entry name" value="NAD(P)-binding Rossmann-like Domain"/>
    <property type="match status" value="1"/>
</dbReference>
<evidence type="ECO:0000256" key="3">
    <source>
        <dbReference type="ARBA" id="ARBA00023002"/>
    </source>
</evidence>
<comment type="similarity">
    <text evidence="1">Belongs to the short-chain dehydrogenases/reductases (SDR) family.</text>
</comment>
<dbReference type="FunFam" id="3.40.50.720:FF:000084">
    <property type="entry name" value="Short-chain dehydrogenase reductase"/>
    <property type="match status" value="1"/>
</dbReference>
<keyword evidence="2" id="KW-0521">NADP</keyword>
<dbReference type="Pfam" id="PF13561">
    <property type="entry name" value="adh_short_C2"/>
    <property type="match status" value="1"/>
</dbReference>
<dbReference type="Proteomes" id="UP000799777">
    <property type="component" value="Unassembled WGS sequence"/>
</dbReference>
<gene>
    <name evidence="4" type="ORF">EK21DRAFT_101667</name>
</gene>
<dbReference type="GO" id="GO:0016491">
    <property type="term" value="F:oxidoreductase activity"/>
    <property type="evidence" value="ECO:0007669"/>
    <property type="project" value="UniProtKB-KW"/>
</dbReference>
<protein>
    <submittedName>
        <fullName evidence="4">Oxidoreductase</fullName>
    </submittedName>
</protein>
<dbReference type="InterPro" id="IPR036291">
    <property type="entry name" value="NAD(P)-bd_dom_sf"/>
</dbReference>
<comment type="caution">
    <text evidence="4">The sequence shown here is derived from an EMBL/GenBank/DDBJ whole genome shotgun (WGS) entry which is preliminary data.</text>
</comment>
<evidence type="ECO:0000313" key="4">
    <source>
        <dbReference type="EMBL" id="KAF2028628.1"/>
    </source>
</evidence>
<evidence type="ECO:0000256" key="2">
    <source>
        <dbReference type="ARBA" id="ARBA00022857"/>
    </source>
</evidence>
<dbReference type="CDD" id="cd05233">
    <property type="entry name" value="SDR_c"/>
    <property type="match status" value="1"/>
</dbReference>
<evidence type="ECO:0000256" key="1">
    <source>
        <dbReference type="ARBA" id="ARBA00006484"/>
    </source>
</evidence>
<dbReference type="OrthoDB" id="1669814at2759"/>
<name>A0A9P4H5M5_9PLEO</name>
<evidence type="ECO:0000313" key="5">
    <source>
        <dbReference type="Proteomes" id="UP000799777"/>
    </source>
</evidence>
<organism evidence="4 5">
    <name type="scientific">Setomelanomma holmii</name>
    <dbReference type="NCBI Taxonomy" id="210430"/>
    <lineage>
        <taxon>Eukaryota</taxon>
        <taxon>Fungi</taxon>
        <taxon>Dikarya</taxon>
        <taxon>Ascomycota</taxon>
        <taxon>Pezizomycotina</taxon>
        <taxon>Dothideomycetes</taxon>
        <taxon>Pleosporomycetidae</taxon>
        <taxon>Pleosporales</taxon>
        <taxon>Pleosporineae</taxon>
        <taxon>Phaeosphaeriaceae</taxon>
        <taxon>Setomelanomma</taxon>
    </lineage>
</organism>
<dbReference type="PRINTS" id="PR00081">
    <property type="entry name" value="GDHRDH"/>
</dbReference>
<dbReference type="InterPro" id="IPR002347">
    <property type="entry name" value="SDR_fam"/>
</dbReference>